<proteinExistence type="predicted"/>
<reference evidence="2" key="1">
    <citation type="journal article" date="2010" name="Mol. Biosyst.">
        <title>Complete genome sequence and comparative analysis of Shewanella violacea, a psychrophilic and piezophilic bacterium from deep sea floor sediments.</title>
        <authorList>
            <person name="Aono E."/>
            <person name="Baba T."/>
            <person name="Ara T."/>
            <person name="Nishi T."/>
            <person name="Nakamichi T."/>
            <person name="Inamoto E."/>
            <person name="Toyonaga H."/>
            <person name="Hasegawa M."/>
            <person name="Takai Y."/>
            <person name="Okumura Y."/>
            <person name="Baba M."/>
            <person name="Tomita M."/>
            <person name="Kato C."/>
            <person name="Oshima T."/>
            <person name="Nakasone K."/>
            <person name="Mori H."/>
        </authorList>
    </citation>
    <scope>NUCLEOTIDE SEQUENCE [LARGE SCALE GENOMIC DNA]</scope>
    <source>
        <strain evidence="2">JCM 10179 / CIP 106290 / LMG 19151 / DSS12</strain>
    </source>
</reference>
<organism evidence="1 2">
    <name type="scientific">Shewanella violacea (strain JCM 10179 / CIP 106290 / LMG 19151 / DSS12)</name>
    <dbReference type="NCBI Taxonomy" id="637905"/>
    <lineage>
        <taxon>Bacteria</taxon>
        <taxon>Pseudomonadati</taxon>
        <taxon>Pseudomonadota</taxon>
        <taxon>Gammaproteobacteria</taxon>
        <taxon>Alteromonadales</taxon>
        <taxon>Shewanellaceae</taxon>
        <taxon>Shewanella</taxon>
    </lineage>
</organism>
<gene>
    <name evidence="1" type="ordered locus">SVI_0554</name>
</gene>
<accession>D4ZFS6</accession>
<dbReference type="EMBL" id="AP011177">
    <property type="protein sequence ID" value="BAJ00525.1"/>
    <property type="molecule type" value="Genomic_DNA"/>
</dbReference>
<protein>
    <submittedName>
        <fullName evidence="1">Uncharacterized protein</fullName>
    </submittedName>
</protein>
<evidence type="ECO:0000313" key="1">
    <source>
        <dbReference type="EMBL" id="BAJ00525.1"/>
    </source>
</evidence>
<dbReference type="AlphaFoldDB" id="D4ZFS6"/>
<sequence length="33" mass="3611">MSLALGAVSAQEESKSSASLVDEVNEKINHFRY</sequence>
<evidence type="ECO:0000313" key="2">
    <source>
        <dbReference type="Proteomes" id="UP000002350"/>
    </source>
</evidence>
<dbReference type="HOGENOM" id="CLU_3383760_0_0_6"/>
<dbReference type="Proteomes" id="UP000002350">
    <property type="component" value="Chromosome"/>
</dbReference>
<name>D4ZFS6_SHEVD</name>
<dbReference type="KEGG" id="svo:SVI_0554"/>
<keyword evidence="2" id="KW-1185">Reference proteome</keyword>